<feature type="signal peptide" evidence="2">
    <location>
        <begin position="1"/>
        <end position="23"/>
    </location>
</feature>
<evidence type="ECO:0000313" key="3">
    <source>
        <dbReference type="EMBL" id="MFC5064984.1"/>
    </source>
</evidence>
<keyword evidence="1" id="KW-1133">Transmembrane helix</keyword>
<dbReference type="RefSeq" id="WP_378038323.1">
    <property type="nucleotide sequence ID" value="NZ_JBHSIV010000029.1"/>
</dbReference>
<evidence type="ECO:0000256" key="1">
    <source>
        <dbReference type="SAM" id="Phobius"/>
    </source>
</evidence>
<accession>A0ABV9YSE7</accession>
<gene>
    <name evidence="3" type="ORF">ACFPBZ_22365</name>
</gene>
<organism evidence="3 4">
    <name type="scientific">Actinomycetospora atypica</name>
    <dbReference type="NCBI Taxonomy" id="1290095"/>
    <lineage>
        <taxon>Bacteria</taxon>
        <taxon>Bacillati</taxon>
        <taxon>Actinomycetota</taxon>
        <taxon>Actinomycetes</taxon>
        <taxon>Pseudonocardiales</taxon>
        <taxon>Pseudonocardiaceae</taxon>
        <taxon>Actinomycetospora</taxon>
    </lineage>
</organism>
<feature type="chain" id="PRO_5046517436" description="Gram-positive cocci surface proteins LPxTG domain-containing protein" evidence="2">
    <location>
        <begin position="24"/>
        <end position="76"/>
    </location>
</feature>
<keyword evidence="1" id="KW-0472">Membrane</keyword>
<evidence type="ECO:0000256" key="2">
    <source>
        <dbReference type="SAM" id="SignalP"/>
    </source>
</evidence>
<proteinExistence type="predicted"/>
<name>A0ABV9YSE7_9PSEU</name>
<sequence>MAPAAFAGIALAALAASPGTTVAATTPLPAAPAVVDVVPAGTPSAADDVLWYGLLSGAALAGAAGATQFVGRPRRV</sequence>
<feature type="transmembrane region" description="Helical" evidence="1">
    <location>
        <begin position="49"/>
        <end position="70"/>
    </location>
</feature>
<reference evidence="4" key="1">
    <citation type="journal article" date="2019" name="Int. J. Syst. Evol. Microbiol.">
        <title>The Global Catalogue of Microorganisms (GCM) 10K type strain sequencing project: providing services to taxonomists for standard genome sequencing and annotation.</title>
        <authorList>
            <consortium name="The Broad Institute Genomics Platform"/>
            <consortium name="The Broad Institute Genome Sequencing Center for Infectious Disease"/>
            <person name="Wu L."/>
            <person name="Ma J."/>
        </authorList>
    </citation>
    <scope>NUCLEOTIDE SEQUENCE [LARGE SCALE GENOMIC DNA]</scope>
    <source>
        <strain evidence="4">CGMCC 4.7093</strain>
    </source>
</reference>
<keyword evidence="4" id="KW-1185">Reference proteome</keyword>
<comment type="caution">
    <text evidence="3">The sequence shown here is derived from an EMBL/GenBank/DDBJ whole genome shotgun (WGS) entry which is preliminary data.</text>
</comment>
<evidence type="ECO:0008006" key="5">
    <source>
        <dbReference type="Google" id="ProtNLM"/>
    </source>
</evidence>
<protein>
    <recommendedName>
        <fullName evidence="5">Gram-positive cocci surface proteins LPxTG domain-containing protein</fullName>
    </recommendedName>
</protein>
<dbReference type="EMBL" id="JBHSIV010000029">
    <property type="protein sequence ID" value="MFC5064984.1"/>
    <property type="molecule type" value="Genomic_DNA"/>
</dbReference>
<dbReference type="Proteomes" id="UP001595947">
    <property type="component" value="Unassembled WGS sequence"/>
</dbReference>
<keyword evidence="2" id="KW-0732">Signal</keyword>
<evidence type="ECO:0000313" key="4">
    <source>
        <dbReference type="Proteomes" id="UP001595947"/>
    </source>
</evidence>
<keyword evidence="1" id="KW-0812">Transmembrane</keyword>